<dbReference type="Pfam" id="PF14079">
    <property type="entry name" value="DUF4260"/>
    <property type="match status" value="1"/>
</dbReference>
<keyword evidence="1" id="KW-0472">Membrane</keyword>
<gene>
    <name evidence="2" type="ORF">HYN43_020715</name>
</gene>
<dbReference type="InterPro" id="IPR025356">
    <property type="entry name" value="DUF4260"/>
</dbReference>
<evidence type="ECO:0000313" key="3">
    <source>
        <dbReference type="Proteomes" id="UP000270046"/>
    </source>
</evidence>
<accession>A0A494VZF6</accession>
<dbReference type="AlphaFoldDB" id="A0A494VZF6"/>
<name>A0A494VZF6_9SPHI</name>
<feature type="transmembrane region" description="Helical" evidence="1">
    <location>
        <begin position="67"/>
        <end position="90"/>
    </location>
</feature>
<dbReference type="KEGG" id="muh:HYN43_020715"/>
<dbReference type="OrthoDB" id="9813911at2"/>
<evidence type="ECO:0000256" key="1">
    <source>
        <dbReference type="SAM" id="Phobius"/>
    </source>
</evidence>
<organism evidence="2 3">
    <name type="scientific">Mucilaginibacter celer</name>
    <dbReference type="NCBI Taxonomy" id="2305508"/>
    <lineage>
        <taxon>Bacteria</taxon>
        <taxon>Pseudomonadati</taxon>
        <taxon>Bacteroidota</taxon>
        <taxon>Sphingobacteriia</taxon>
        <taxon>Sphingobacteriales</taxon>
        <taxon>Sphingobacteriaceae</taxon>
        <taxon>Mucilaginibacter</taxon>
    </lineage>
</organism>
<feature type="transmembrane region" description="Helical" evidence="1">
    <location>
        <begin position="12"/>
        <end position="35"/>
    </location>
</feature>
<protein>
    <submittedName>
        <fullName evidence="2">DUF4260 family protein</fullName>
    </submittedName>
</protein>
<proteinExistence type="predicted"/>
<keyword evidence="3" id="KW-1185">Reference proteome</keyword>
<reference evidence="2 3" key="1">
    <citation type="submission" date="2018-10" db="EMBL/GenBank/DDBJ databases">
        <title>Genome sequencing of Mucilaginibacter sp. HYN0043.</title>
        <authorList>
            <person name="Kim M."/>
            <person name="Yi H."/>
        </authorList>
    </citation>
    <scope>NUCLEOTIDE SEQUENCE [LARGE SCALE GENOMIC DNA]</scope>
    <source>
        <strain evidence="2 3">HYN0043</strain>
    </source>
</reference>
<evidence type="ECO:0000313" key="2">
    <source>
        <dbReference type="EMBL" id="AYL99521.1"/>
    </source>
</evidence>
<sequence length="123" mass="13789">MKITLLLEEAAMTVLGIYGLIYYNLGLSFWIWLLLFFSPDIGMLGYLLNTSVGAFTYNLFHHKGLALLIAATGFFAENHILTAIGILLFAHSAFDRMMGYGLKYADHFKHTHLGWLSDKKGGL</sequence>
<keyword evidence="1" id="KW-1133">Transmembrane helix</keyword>
<dbReference type="Proteomes" id="UP000270046">
    <property type="component" value="Chromosome"/>
</dbReference>
<dbReference type="EMBL" id="CP032869">
    <property type="protein sequence ID" value="AYL99521.1"/>
    <property type="molecule type" value="Genomic_DNA"/>
</dbReference>
<keyword evidence="1" id="KW-0812">Transmembrane</keyword>